<accession>A0AAD2FTE7</accession>
<dbReference type="EC" id="5.2.1.8" evidence="2 5"/>
<evidence type="ECO:0000256" key="3">
    <source>
        <dbReference type="ARBA" id="ARBA00023110"/>
    </source>
</evidence>
<feature type="chain" id="PRO_5041960241" description="peptidylprolyl isomerase" evidence="6">
    <location>
        <begin position="22"/>
        <end position="203"/>
    </location>
</feature>
<dbReference type="InterPro" id="IPR001179">
    <property type="entry name" value="PPIase_FKBP_dom"/>
</dbReference>
<dbReference type="GO" id="GO:0003755">
    <property type="term" value="F:peptidyl-prolyl cis-trans isomerase activity"/>
    <property type="evidence" value="ECO:0007669"/>
    <property type="project" value="UniProtKB-KW"/>
</dbReference>
<dbReference type="InterPro" id="IPR019546">
    <property type="entry name" value="TAT_signal_bac_arc"/>
</dbReference>
<dbReference type="Gene3D" id="3.10.50.40">
    <property type="match status" value="1"/>
</dbReference>
<feature type="domain" description="PPIase FKBP-type" evidence="7">
    <location>
        <begin position="101"/>
        <end position="185"/>
    </location>
</feature>
<dbReference type="PANTHER" id="PTHR43811:SF19">
    <property type="entry name" value="39 KDA FK506-BINDING NUCLEAR PROTEIN"/>
    <property type="match status" value="1"/>
</dbReference>
<comment type="caution">
    <text evidence="8">The sequence shown here is derived from an EMBL/GenBank/DDBJ whole genome shotgun (WGS) entry which is preliminary data.</text>
</comment>
<evidence type="ECO:0000313" key="8">
    <source>
        <dbReference type="EMBL" id="CAJ1952306.1"/>
    </source>
</evidence>
<feature type="signal peptide" evidence="6">
    <location>
        <begin position="1"/>
        <end position="21"/>
    </location>
</feature>
<proteinExistence type="predicted"/>
<evidence type="ECO:0000256" key="4">
    <source>
        <dbReference type="ARBA" id="ARBA00023235"/>
    </source>
</evidence>
<evidence type="ECO:0000256" key="2">
    <source>
        <dbReference type="ARBA" id="ARBA00013194"/>
    </source>
</evidence>
<comment type="catalytic activity">
    <reaction evidence="1 5">
        <text>[protein]-peptidylproline (omega=180) = [protein]-peptidylproline (omega=0)</text>
        <dbReference type="Rhea" id="RHEA:16237"/>
        <dbReference type="Rhea" id="RHEA-COMP:10747"/>
        <dbReference type="Rhea" id="RHEA-COMP:10748"/>
        <dbReference type="ChEBI" id="CHEBI:83833"/>
        <dbReference type="ChEBI" id="CHEBI:83834"/>
        <dbReference type="EC" id="5.2.1.8"/>
    </reaction>
</comment>
<dbReference type="PANTHER" id="PTHR43811">
    <property type="entry name" value="FKBP-TYPE PEPTIDYL-PROLYL CIS-TRANS ISOMERASE FKPA"/>
    <property type="match status" value="1"/>
</dbReference>
<keyword evidence="3 5" id="KW-0697">Rotamase</keyword>
<gene>
    <name evidence="8" type="ORF">CYCCA115_LOCUS13486</name>
</gene>
<keyword evidence="9" id="KW-1185">Reference proteome</keyword>
<organism evidence="8 9">
    <name type="scientific">Cylindrotheca closterium</name>
    <dbReference type="NCBI Taxonomy" id="2856"/>
    <lineage>
        <taxon>Eukaryota</taxon>
        <taxon>Sar</taxon>
        <taxon>Stramenopiles</taxon>
        <taxon>Ochrophyta</taxon>
        <taxon>Bacillariophyta</taxon>
        <taxon>Bacillariophyceae</taxon>
        <taxon>Bacillariophycidae</taxon>
        <taxon>Bacillariales</taxon>
        <taxon>Bacillariaceae</taxon>
        <taxon>Cylindrotheca</taxon>
    </lineage>
</organism>
<dbReference type="Proteomes" id="UP001295423">
    <property type="component" value="Unassembled WGS sequence"/>
</dbReference>
<dbReference type="NCBIfam" id="TIGR01409">
    <property type="entry name" value="TAT_signal_seq"/>
    <property type="match status" value="1"/>
</dbReference>
<keyword evidence="6" id="KW-0732">Signal</keyword>
<evidence type="ECO:0000313" key="9">
    <source>
        <dbReference type="Proteomes" id="UP001295423"/>
    </source>
</evidence>
<dbReference type="EMBL" id="CAKOGP040001803">
    <property type="protein sequence ID" value="CAJ1952306.1"/>
    <property type="molecule type" value="Genomic_DNA"/>
</dbReference>
<dbReference type="InterPro" id="IPR046357">
    <property type="entry name" value="PPIase_dom_sf"/>
</dbReference>
<name>A0AAD2FTE7_9STRA</name>
<evidence type="ECO:0000256" key="6">
    <source>
        <dbReference type="SAM" id="SignalP"/>
    </source>
</evidence>
<dbReference type="AlphaFoldDB" id="A0AAD2FTE7"/>
<dbReference type="SUPFAM" id="SSF54534">
    <property type="entry name" value="FKBP-like"/>
    <property type="match status" value="1"/>
</dbReference>
<dbReference type="Pfam" id="PF00254">
    <property type="entry name" value="FKBP_C"/>
    <property type="match status" value="1"/>
</dbReference>
<sequence>MTPIPLLAVICAAFLVHTSNALSSNHIDRRQALSQATAASCAATIGIVLATPPAFAEDTATPTSPPIFQEGPGGIKYSILKEGTGDKALRAQKVYTKYTLWTGGFGDDGGKQVDSNTGFMGRPLGVIVGVGQVIKGWDLTLLEMKEGETRRIIVPSDLGYGDQGAGGSIPPKATLYFEMEVTNMDPLPNLNDEQKKWLEEHPL</sequence>
<evidence type="ECO:0000256" key="1">
    <source>
        <dbReference type="ARBA" id="ARBA00000971"/>
    </source>
</evidence>
<dbReference type="InterPro" id="IPR006311">
    <property type="entry name" value="TAT_signal"/>
</dbReference>
<evidence type="ECO:0000259" key="7">
    <source>
        <dbReference type="PROSITE" id="PS50059"/>
    </source>
</evidence>
<dbReference type="PROSITE" id="PS50059">
    <property type="entry name" value="FKBP_PPIASE"/>
    <property type="match status" value="1"/>
</dbReference>
<reference evidence="8" key="1">
    <citation type="submission" date="2023-08" db="EMBL/GenBank/DDBJ databases">
        <authorList>
            <person name="Audoor S."/>
            <person name="Bilcke G."/>
        </authorList>
    </citation>
    <scope>NUCLEOTIDE SEQUENCE</scope>
</reference>
<keyword evidence="4 5" id="KW-0413">Isomerase</keyword>
<dbReference type="PROSITE" id="PS51318">
    <property type="entry name" value="TAT"/>
    <property type="match status" value="1"/>
</dbReference>
<evidence type="ECO:0000256" key="5">
    <source>
        <dbReference type="PROSITE-ProRule" id="PRU00277"/>
    </source>
</evidence>
<protein>
    <recommendedName>
        <fullName evidence="2 5">peptidylprolyl isomerase</fullName>
        <ecNumber evidence="2 5">5.2.1.8</ecNumber>
    </recommendedName>
</protein>